<dbReference type="SUPFAM" id="SSF52777">
    <property type="entry name" value="CoA-dependent acyltransferases"/>
    <property type="match status" value="1"/>
</dbReference>
<comment type="caution">
    <text evidence="1">The sequence shown here is derived from an EMBL/GenBank/DDBJ whole genome shotgun (WGS) entry which is preliminary data.</text>
</comment>
<reference evidence="1" key="2">
    <citation type="submission" date="2020-02" db="EMBL/GenBank/DDBJ databases">
        <authorList>
            <consortium name="NCBI Pathogen Detection Project"/>
        </authorList>
    </citation>
    <scope>NUCLEOTIDE SEQUENCE</scope>
    <source>
        <strain evidence="1">MA.03-3818</strain>
    </source>
</reference>
<reference evidence="1" key="1">
    <citation type="journal article" date="2018" name="Genome Biol.">
        <title>SKESA: strategic k-mer extension for scrupulous assemblies.</title>
        <authorList>
            <person name="Souvorov A."/>
            <person name="Agarwala R."/>
            <person name="Lipman D.J."/>
        </authorList>
    </citation>
    <scope>NUCLEOTIDE SEQUENCE</scope>
    <source>
        <strain evidence="1">MA.03-3818</strain>
    </source>
</reference>
<sequence>MTNADRVATRFYASALNLSGSTEVVTVVSLKNGLPDYYKISNWITNNKILLSKIDLNSHGNISISFQKDIKSLVQKSLFINENNFNSIEEILSLELDSPIKEGLWRIVLYYSNGNYFLSWRRNHIISDAFTTNLLLGELLSEVSAKSIRLSATLVQNKDLSDLALLATPCCFRKIFDEEDSNKINYICHFLNATISSVVVYFLRILLQNDPRQGQFVWVAFSRRNALNNSLPGCFIDVAKIPFDNSEESFHVDIQRCENIIKEQKKTETLFFEKYLDSVTYVKNQFLSAQGPCATNNGRYRSLELNDNIIDISTCVDRRNGNYSVVAHIDRFRGRTAITLSSSSLVFNTNELKKLSISLVNLIHNFNIN</sequence>
<proteinExistence type="predicted"/>
<organism evidence="1">
    <name type="scientific">Salmonella enterica</name>
    <name type="common">Salmonella choleraesuis</name>
    <dbReference type="NCBI Taxonomy" id="28901"/>
    <lineage>
        <taxon>Bacteria</taxon>
        <taxon>Pseudomonadati</taxon>
        <taxon>Pseudomonadota</taxon>
        <taxon>Gammaproteobacteria</taxon>
        <taxon>Enterobacterales</taxon>
        <taxon>Enterobacteriaceae</taxon>
        <taxon>Salmonella</taxon>
    </lineage>
</organism>
<dbReference type="EMBL" id="DAAUKO010000011">
    <property type="protein sequence ID" value="HAF1615098.1"/>
    <property type="molecule type" value="Genomic_DNA"/>
</dbReference>
<evidence type="ECO:0008006" key="2">
    <source>
        <dbReference type="Google" id="ProtNLM"/>
    </source>
</evidence>
<evidence type="ECO:0000313" key="1">
    <source>
        <dbReference type="EMBL" id="HAF1615098.1"/>
    </source>
</evidence>
<dbReference type="AlphaFoldDB" id="A0A742ZJW1"/>
<protein>
    <recommendedName>
        <fullName evidence="2">Condensation domain-containing protein</fullName>
    </recommendedName>
</protein>
<gene>
    <name evidence="1" type="ORF">G9B49_004098</name>
</gene>
<name>A0A742ZJW1_SALER</name>
<accession>A0A742ZJW1</accession>